<feature type="signal peptide" evidence="3">
    <location>
        <begin position="1"/>
        <end position="23"/>
    </location>
</feature>
<dbReference type="PROSITE" id="PS50836">
    <property type="entry name" value="DOMON"/>
    <property type="match status" value="1"/>
</dbReference>
<evidence type="ECO:0000313" key="6">
    <source>
        <dbReference type="Proteomes" id="UP000694843"/>
    </source>
</evidence>
<dbReference type="CDD" id="cd09631">
    <property type="entry name" value="DOMON_DOH"/>
    <property type="match status" value="1"/>
</dbReference>
<feature type="compositionally biased region" description="Basic and acidic residues" evidence="2">
    <location>
        <begin position="921"/>
        <end position="945"/>
    </location>
</feature>
<feature type="domain" description="DOMON" evidence="4">
    <location>
        <begin position="279"/>
        <end position="410"/>
    </location>
</feature>
<keyword evidence="3" id="KW-0732">Signal</keyword>
<evidence type="ECO:0000313" key="7">
    <source>
        <dbReference type="RefSeq" id="XP_018007875.2"/>
    </source>
</evidence>
<feature type="region of interest" description="Disordered" evidence="2">
    <location>
        <begin position="914"/>
        <end position="960"/>
    </location>
</feature>
<feature type="domain" description="DM13" evidence="5">
    <location>
        <begin position="143"/>
        <end position="250"/>
    </location>
</feature>
<dbReference type="Pfam" id="PF10517">
    <property type="entry name" value="DM13"/>
    <property type="match status" value="2"/>
</dbReference>
<feature type="region of interest" description="Disordered" evidence="2">
    <location>
        <begin position="1344"/>
        <end position="1373"/>
    </location>
</feature>
<dbReference type="InterPro" id="IPR057443">
    <property type="entry name" value="At5g54830-like"/>
</dbReference>
<dbReference type="InterPro" id="IPR045266">
    <property type="entry name" value="DOH_DOMON"/>
</dbReference>
<dbReference type="InterPro" id="IPR019545">
    <property type="entry name" value="DM13_domain"/>
</dbReference>
<feature type="compositionally biased region" description="Basic and acidic residues" evidence="2">
    <location>
        <begin position="764"/>
        <end position="774"/>
    </location>
</feature>
<dbReference type="SMART" id="SM00686">
    <property type="entry name" value="DM13"/>
    <property type="match status" value="2"/>
</dbReference>
<keyword evidence="1" id="KW-0677">Repeat</keyword>
<dbReference type="PANTHER" id="PTHR24036">
    <property type="entry name" value="SKELETOR-RELATED"/>
    <property type="match status" value="1"/>
</dbReference>
<feature type="chain" id="PRO_5037010754" evidence="3">
    <location>
        <begin position="24"/>
        <end position="1489"/>
    </location>
</feature>
<evidence type="ECO:0000256" key="1">
    <source>
        <dbReference type="ARBA" id="ARBA00022737"/>
    </source>
</evidence>
<accession>A0A8B7N2S2</accession>
<dbReference type="PANTHER" id="PTHR24036:SF13">
    <property type="entry name" value="PROTEIN SKELETOR, ISOFORMS D_E"/>
    <property type="match status" value="1"/>
</dbReference>
<evidence type="ECO:0000259" key="5">
    <source>
        <dbReference type="PROSITE" id="PS51549"/>
    </source>
</evidence>
<feature type="compositionally biased region" description="Basic residues" evidence="2">
    <location>
        <begin position="1348"/>
        <end position="1364"/>
    </location>
</feature>
<dbReference type="OrthoDB" id="2448405at2759"/>
<evidence type="ECO:0000256" key="3">
    <source>
        <dbReference type="SAM" id="SignalP"/>
    </source>
</evidence>
<reference evidence="7" key="1">
    <citation type="submission" date="2025-08" db="UniProtKB">
        <authorList>
            <consortium name="RefSeq"/>
        </authorList>
    </citation>
    <scope>IDENTIFICATION</scope>
    <source>
        <tissue evidence="7">Whole organism</tissue>
    </source>
</reference>
<dbReference type="Pfam" id="PF25489">
    <property type="entry name" value="At5g54830"/>
    <property type="match status" value="1"/>
</dbReference>
<dbReference type="Pfam" id="PF03351">
    <property type="entry name" value="DOMON"/>
    <property type="match status" value="1"/>
</dbReference>
<name>A0A8B7N2S2_HYAAZ</name>
<dbReference type="InterPro" id="IPR005018">
    <property type="entry name" value="DOMON_domain"/>
</dbReference>
<feature type="region of interest" description="Disordered" evidence="2">
    <location>
        <begin position="718"/>
        <end position="774"/>
    </location>
</feature>
<dbReference type="KEGG" id="hazt:108665610"/>
<dbReference type="PROSITE" id="PS51549">
    <property type="entry name" value="DM13"/>
    <property type="match status" value="2"/>
</dbReference>
<evidence type="ECO:0000256" key="2">
    <source>
        <dbReference type="SAM" id="MobiDB-lite"/>
    </source>
</evidence>
<gene>
    <name evidence="7" type="primary">LOC108665610</name>
</gene>
<feature type="compositionally biased region" description="Polar residues" evidence="2">
    <location>
        <begin position="740"/>
        <end position="749"/>
    </location>
</feature>
<feature type="region of interest" description="Disordered" evidence="2">
    <location>
        <begin position="1469"/>
        <end position="1489"/>
    </location>
</feature>
<keyword evidence="6" id="KW-1185">Reference proteome</keyword>
<sequence>MAPRLDLFMIGLLLVAVSSSVDAQYLGKRIGALSELQHGVKGEVFAVDSRTIHVKGFSYDGAAPDAFFYGGFSGRPSDEGFIIPDENGSTQPLKRYRNKDVTLTLPEGITLKDVKWISVWCRAFAIDFGHVVVPSGLQYPRPQKINALSTLDHGVSSDRLVVVDAQTFLIPNFSYDGAAPDARFWVGRGDKPGSDGTVVPDENGSTNPLKRYEGKTIVITLPDHLTVFDIDYLSVWCKAFFADFGNVRIPATLNVPPSLKMLGVAPQTKLNCEVLYDDLALEVRWAVAGESIVMQLVGRVADSEYMSFGVSGSDTRSVMIGGDVVTAWLERDTGRGFAEDYFLGAKAQCQGGRGSCPDTDSRGSNDVRLLNAALINDFTMLTFQRPLRATDATDRPIYTNNSQAVIWAVGPVNAQGHTSYHTLRTRGDMFVDFGRTPRWNCPLPDEPVTPTPSAAQARQPATTPVASNVPQAVTPSPNAWYIPPIPCYEPEDGVFYAQIGPTAGENGYNAITGHVGWGVAFYINGLLIPEIHVVRGKSYTFVVEGGYDEANPSRSHPLYITDDPEGGYEHKSPQERAQVKVFAGVDFDANGNPTPTSFGRLCEWKANPDQPSDAFTSFGAFQRTLNLDCKEGQPGILQWTPDANTPDTVYYQCFSHRYLGWKIHVHDTCDAAAQRSSLDYGDDYHTEDQSELATGSSNTRQTVIDLSTAGFVSRRKTINNRENEDLESPLHPQTKKFASRSDQSIFSDTNNRRSGFSRGGGLGRGDDARNSVDEFRGDSLSRTVVPQNEGPRSWSEANIRFDFPKDFGKKLPELKINSLEESSLPEGDETGFVLKEHKPPGPPPPSKYAITNEYNYVDVTKNLREEVLDSNLRVRPTDFPKMVGEVALSITKPPTSAAPTSFAHDFESTRLRVSKPSSIQDARDGVIDRRRPFHDETERGYRNDLSKNNPSNHDYENHNRDVETPVPVKINSRVHGNRQRTPQKHNFVNRHNEEKKQYEDDRPGFKPESVVFESDFVPILTEDSPGPPRALLEFQQSRDSSRGSNHERFQEHHLPPRYFEGNFDIEDRPITSLSHFHPDSLEIPHFTKGTRIIRNQSSNQLREVHTGEINFEPDHGLPHPSSETIRPANIFKSEAIILPDFSRHGLKPDNPNLALFSSERRPTHNIRPTATHVFSSGKPIGQGQIINSLAPTSALQSHFQGPLPFENESPGLFQLPHHLQDTHQLVHVHTSIHRATPLHISPDERASLNPQVLREESLHVNELRGPNVIGSILSNNVGADGHGISSHFKGPQDPPQTFSVHHVPIDSANSLVPGTSFPQLQSFPFSHPVPPSGVLPPPVQLVPGTRPFRNRRPHLPGQRPRHHSNQNGPRRIVGDRLNPRITNFGENLHGPVRPGQERFHRNRTAASQRIRGPLIHDNRRLGQQLAPQVVIEGEKPELLAAGKERISAKRRASTATKTGESFLQNIWSTLTGGSRDEGNAPQPTPRLVT</sequence>
<dbReference type="GeneID" id="108665610"/>
<dbReference type="SMART" id="SM00664">
    <property type="entry name" value="DoH"/>
    <property type="match status" value="1"/>
</dbReference>
<organism evidence="6 7">
    <name type="scientific">Hyalella azteca</name>
    <name type="common">Amphipod</name>
    <dbReference type="NCBI Taxonomy" id="294128"/>
    <lineage>
        <taxon>Eukaryota</taxon>
        <taxon>Metazoa</taxon>
        <taxon>Ecdysozoa</taxon>
        <taxon>Arthropoda</taxon>
        <taxon>Crustacea</taxon>
        <taxon>Multicrustacea</taxon>
        <taxon>Malacostraca</taxon>
        <taxon>Eumalacostraca</taxon>
        <taxon>Peracarida</taxon>
        <taxon>Amphipoda</taxon>
        <taxon>Senticaudata</taxon>
        <taxon>Talitrida</taxon>
        <taxon>Talitroidea</taxon>
        <taxon>Hyalellidae</taxon>
        <taxon>Hyalella</taxon>
    </lineage>
</organism>
<evidence type="ECO:0000259" key="4">
    <source>
        <dbReference type="PROSITE" id="PS50836"/>
    </source>
</evidence>
<dbReference type="RefSeq" id="XP_018007875.2">
    <property type="nucleotide sequence ID" value="XM_018152386.2"/>
</dbReference>
<feature type="domain" description="DM13" evidence="5">
    <location>
        <begin position="27"/>
        <end position="134"/>
    </location>
</feature>
<dbReference type="Proteomes" id="UP000694843">
    <property type="component" value="Unplaced"/>
</dbReference>
<proteinExistence type="predicted"/>
<protein>
    <submittedName>
        <fullName evidence="7">Uncharacterized protein LOC108665610</fullName>
    </submittedName>
</protein>
<dbReference type="InterPro" id="IPR052126">
    <property type="entry name" value="Spindle_Org/Thrombomodulin"/>
</dbReference>